<protein>
    <submittedName>
        <fullName evidence="1">Uncharacterized protein</fullName>
    </submittedName>
</protein>
<evidence type="ECO:0000313" key="1">
    <source>
        <dbReference type="EMBL" id="JAH25129.1"/>
    </source>
</evidence>
<dbReference type="EMBL" id="GBXM01079414">
    <property type="protein sequence ID" value="JAH29163.1"/>
    <property type="molecule type" value="Transcribed_RNA"/>
</dbReference>
<organism evidence="1">
    <name type="scientific">Anguilla anguilla</name>
    <name type="common">European freshwater eel</name>
    <name type="synonym">Muraena anguilla</name>
    <dbReference type="NCBI Taxonomy" id="7936"/>
    <lineage>
        <taxon>Eukaryota</taxon>
        <taxon>Metazoa</taxon>
        <taxon>Chordata</taxon>
        <taxon>Craniata</taxon>
        <taxon>Vertebrata</taxon>
        <taxon>Euteleostomi</taxon>
        <taxon>Actinopterygii</taxon>
        <taxon>Neopterygii</taxon>
        <taxon>Teleostei</taxon>
        <taxon>Anguilliformes</taxon>
        <taxon>Anguillidae</taxon>
        <taxon>Anguilla</taxon>
    </lineage>
</organism>
<dbReference type="EMBL" id="GBXM01083448">
    <property type="protein sequence ID" value="JAH25129.1"/>
    <property type="molecule type" value="Transcribed_RNA"/>
</dbReference>
<accession>A0A0E9R7N4</accession>
<name>A0A0E9R7N4_ANGAN</name>
<reference evidence="1" key="2">
    <citation type="journal article" date="2015" name="Fish Shellfish Immunol.">
        <title>Early steps in the European eel (Anguilla anguilla)-Vibrio vulnificus interaction in the gills: Role of the RtxA13 toxin.</title>
        <authorList>
            <person name="Callol A."/>
            <person name="Pajuelo D."/>
            <person name="Ebbesson L."/>
            <person name="Teles M."/>
            <person name="MacKenzie S."/>
            <person name="Amaro C."/>
        </authorList>
    </citation>
    <scope>NUCLEOTIDE SEQUENCE</scope>
</reference>
<dbReference type="AlphaFoldDB" id="A0A0E9R7N4"/>
<sequence>MNLTRSVSCFVVYFLKMQYFALQAEGHAPMHRLYPYRPVHRGELWKLHLFP</sequence>
<proteinExistence type="predicted"/>
<reference evidence="1" key="1">
    <citation type="submission" date="2014-11" db="EMBL/GenBank/DDBJ databases">
        <authorList>
            <person name="Amaro Gonzalez C."/>
        </authorList>
    </citation>
    <scope>NUCLEOTIDE SEQUENCE</scope>
</reference>